<dbReference type="PANTHER" id="PTHR30472:SF24">
    <property type="entry name" value="FERRIC ENTEROBACTIN TRANSPORT SYSTEM PERMEASE PROTEIN FEPG"/>
    <property type="match status" value="1"/>
</dbReference>
<dbReference type="Proteomes" id="UP000535437">
    <property type="component" value="Unassembled WGS sequence"/>
</dbReference>
<evidence type="ECO:0000313" key="10">
    <source>
        <dbReference type="Proteomes" id="UP000535437"/>
    </source>
</evidence>
<dbReference type="GO" id="GO:0022857">
    <property type="term" value="F:transmembrane transporter activity"/>
    <property type="evidence" value="ECO:0007669"/>
    <property type="project" value="InterPro"/>
</dbReference>
<dbReference type="GO" id="GO:0033214">
    <property type="term" value="P:siderophore-iron import into cell"/>
    <property type="evidence" value="ECO:0007669"/>
    <property type="project" value="TreeGrafter"/>
</dbReference>
<evidence type="ECO:0000256" key="2">
    <source>
        <dbReference type="ARBA" id="ARBA00007935"/>
    </source>
</evidence>
<gene>
    <name evidence="9" type="ORF">HNR09_000717</name>
</gene>
<feature type="transmembrane region" description="Helical" evidence="8">
    <location>
        <begin position="316"/>
        <end position="340"/>
    </location>
</feature>
<feature type="transmembrane region" description="Helical" evidence="8">
    <location>
        <begin position="212"/>
        <end position="232"/>
    </location>
</feature>
<evidence type="ECO:0000256" key="5">
    <source>
        <dbReference type="ARBA" id="ARBA00022692"/>
    </source>
</evidence>
<feature type="transmembrane region" description="Helical" evidence="8">
    <location>
        <begin position="162"/>
        <end position="184"/>
    </location>
</feature>
<keyword evidence="5 8" id="KW-0812">Transmembrane</keyword>
<feature type="transmembrane region" description="Helical" evidence="8">
    <location>
        <begin position="21"/>
        <end position="46"/>
    </location>
</feature>
<feature type="transmembrane region" description="Helical" evidence="8">
    <location>
        <begin position="253"/>
        <end position="280"/>
    </location>
</feature>
<comment type="similarity">
    <text evidence="2">Belongs to the binding-protein-dependent transport system permease family. FecCD subfamily.</text>
</comment>
<name>A0A7Z0GJS5_9MICC</name>
<evidence type="ECO:0000256" key="4">
    <source>
        <dbReference type="ARBA" id="ARBA00022475"/>
    </source>
</evidence>
<comment type="caution">
    <text evidence="9">The sequence shown here is derived from an EMBL/GenBank/DDBJ whole genome shotgun (WGS) entry which is preliminary data.</text>
</comment>
<reference evidence="9 10" key="1">
    <citation type="submission" date="2020-07" db="EMBL/GenBank/DDBJ databases">
        <title>Sequencing the genomes of 1000 actinobacteria strains.</title>
        <authorList>
            <person name="Klenk H.-P."/>
        </authorList>
    </citation>
    <scope>NUCLEOTIDE SEQUENCE [LARGE SCALE GENOMIC DNA]</scope>
    <source>
        <strain evidence="9 10">DSM 15475</strain>
    </source>
</reference>
<feature type="transmembrane region" description="Helical" evidence="8">
    <location>
        <begin position="80"/>
        <end position="98"/>
    </location>
</feature>
<comment type="subcellular location">
    <subcellularLocation>
        <location evidence="1">Cell membrane</location>
        <topology evidence="1">Multi-pass membrane protein</topology>
    </subcellularLocation>
</comment>
<evidence type="ECO:0000256" key="3">
    <source>
        <dbReference type="ARBA" id="ARBA00022448"/>
    </source>
</evidence>
<dbReference type="EMBL" id="JACCFY010000001">
    <property type="protein sequence ID" value="NYJ77306.1"/>
    <property type="molecule type" value="Genomic_DNA"/>
</dbReference>
<evidence type="ECO:0000256" key="6">
    <source>
        <dbReference type="ARBA" id="ARBA00022989"/>
    </source>
</evidence>
<dbReference type="Gene3D" id="1.10.3470.10">
    <property type="entry name" value="ABC transporter involved in vitamin B12 uptake, BtuC"/>
    <property type="match status" value="1"/>
</dbReference>
<keyword evidence="10" id="KW-1185">Reference proteome</keyword>
<feature type="transmembrane region" description="Helical" evidence="8">
    <location>
        <begin position="110"/>
        <end position="130"/>
    </location>
</feature>
<protein>
    <submittedName>
        <fullName evidence="9">Iron complex transport system permease protein</fullName>
    </submittedName>
</protein>
<evidence type="ECO:0000256" key="7">
    <source>
        <dbReference type="ARBA" id="ARBA00023136"/>
    </source>
</evidence>
<dbReference type="GO" id="GO:0005886">
    <property type="term" value="C:plasma membrane"/>
    <property type="evidence" value="ECO:0007669"/>
    <property type="project" value="UniProtKB-SubCell"/>
</dbReference>
<dbReference type="PANTHER" id="PTHR30472">
    <property type="entry name" value="FERRIC ENTEROBACTIN TRANSPORT SYSTEM PERMEASE PROTEIN"/>
    <property type="match status" value="1"/>
</dbReference>
<keyword evidence="4" id="KW-1003">Cell membrane</keyword>
<evidence type="ECO:0000256" key="1">
    <source>
        <dbReference type="ARBA" id="ARBA00004651"/>
    </source>
</evidence>
<dbReference type="Pfam" id="PF01032">
    <property type="entry name" value="FecCD"/>
    <property type="match status" value="1"/>
</dbReference>
<dbReference type="CDD" id="cd06550">
    <property type="entry name" value="TM_ABC_iron-siderophores_like"/>
    <property type="match status" value="1"/>
</dbReference>
<evidence type="ECO:0000313" key="9">
    <source>
        <dbReference type="EMBL" id="NYJ77306.1"/>
    </source>
</evidence>
<keyword evidence="6 8" id="KW-1133">Transmembrane helix</keyword>
<feature type="transmembrane region" description="Helical" evidence="8">
    <location>
        <begin position="136"/>
        <end position="155"/>
    </location>
</feature>
<proteinExistence type="inferred from homology"/>
<dbReference type="AlphaFoldDB" id="A0A7Z0GJS5"/>
<keyword evidence="7 8" id="KW-0472">Membrane</keyword>
<dbReference type="RefSeq" id="WP_343047436.1">
    <property type="nucleotide sequence ID" value="NZ_BAAALL010000004.1"/>
</dbReference>
<accession>A0A7Z0GJS5</accession>
<dbReference type="SUPFAM" id="SSF81345">
    <property type="entry name" value="ABC transporter involved in vitamin B12 uptake, BtuC"/>
    <property type="match status" value="1"/>
</dbReference>
<keyword evidence="3" id="KW-0813">Transport</keyword>
<evidence type="ECO:0000256" key="8">
    <source>
        <dbReference type="SAM" id="Phobius"/>
    </source>
</evidence>
<organism evidence="9 10">
    <name type="scientific">Nesterenkonia xinjiangensis</name>
    <dbReference type="NCBI Taxonomy" id="225327"/>
    <lineage>
        <taxon>Bacteria</taxon>
        <taxon>Bacillati</taxon>
        <taxon>Actinomycetota</taxon>
        <taxon>Actinomycetes</taxon>
        <taxon>Micrococcales</taxon>
        <taxon>Micrococcaceae</taxon>
        <taxon>Nesterenkonia</taxon>
    </lineage>
</organism>
<sequence length="347" mass="35555">MSITPGPRNMLLRIGGARVVAARRALTTTAILCAASGLLLIGSLAWGDYPLSVTELLHAFAGQEDGLTRTIVMEWRLPRALAALAFGAALAVSGAIFQTLTRNPLASPDIIGLSHGSFTGMLVVLVVLGGSWTGQLAGALLGGLAAAAIIHLLAWRGGLQGFRLIVVGIGVSSMLASTNTWLLLTADLDTAMAASAWGAGTLSRLPLHALPAALALTLMLLGLGLLGVPALRQLSLGDDVARSTGLRVERARLLLIGVAVALIAVVTTMCGPISFVALAAPQIARRLAGTAEIPLTTTAACGALLLLSSDAVAQHVLPMTIPAGVVTVALGGAYLIWLLIHEIRRTP</sequence>
<dbReference type="InterPro" id="IPR000522">
    <property type="entry name" value="ABC_transptr_permease_BtuC"/>
</dbReference>
<dbReference type="InterPro" id="IPR037294">
    <property type="entry name" value="ABC_BtuC-like"/>
</dbReference>